<dbReference type="InterPro" id="IPR042770">
    <property type="entry name" value="RWDD4"/>
</dbReference>
<protein>
    <submittedName>
        <fullName evidence="1">RWD domain-containing protein</fullName>
    </submittedName>
</protein>
<dbReference type="InterPro" id="IPR016135">
    <property type="entry name" value="UBQ-conjugating_enzyme/RWD"/>
</dbReference>
<dbReference type="Proteomes" id="UP000015103">
    <property type="component" value="Unassembled WGS sequence"/>
</dbReference>
<dbReference type="VEuPathDB" id="VectorBase:RPRC006437"/>
<reference evidence="1" key="1">
    <citation type="submission" date="2015-05" db="UniProtKB">
        <authorList>
            <consortium name="EnsemblMetazoa"/>
        </authorList>
    </citation>
    <scope>IDENTIFICATION</scope>
</reference>
<dbReference type="Pfam" id="PF05773">
    <property type="entry name" value="RWD"/>
    <property type="match status" value="1"/>
</dbReference>
<dbReference type="InterPro" id="IPR006575">
    <property type="entry name" value="RWD_dom"/>
</dbReference>
<name>T1HQW7_RHOPR</name>
<dbReference type="EMBL" id="ACPB03027316">
    <property type="status" value="NOT_ANNOTATED_CDS"/>
    <property type="molecule type" value="Genomic_DNA"/>
</dbReference>
<proteinExistence type="predicted"/>
<sequence>MDLQEEEREVILSIYEGDPAFNQLSPITYQYKYGTDGDPKSFLLEISWGENYPNDKPKVNMDTFYNKHINEKAKKKICDSLLQEAEQFLGGAMTYSLIEFIKEKYDELTAEDFSLTTFVEASSPVE</sequence>
<evidence type="ECO:0000313" key="2">
    <source>
        <dbReference type="Proteomes" id="UP000015103"/>
    </source>
</evidence>
<keyword evidence="2" id="KW-1185">Reference proteome</keyword>
<dbReference type="AlphaFoldDB" id="T1HQW7"/>
<accession>T1HQW7</accession>
<dbReference type="CDD" id="cd23817">
    <property type="entry name" value="RWD-RWDD4"/>
    <property type="match status" value="1"/>
</dbReference>
<dbReference type="SMART" id="SM00591">
    <property type="entry name" value="RWD"/>
    <property type="match status" value="1"/>
</dbReference>
<dbReference type="STRING" id="13249.T1HQW7"/>
<evidence type="ECO:0000313" key="1">
    <source>
        <dbReference type="EnsemblMetazoa" id="RPRC006437-PA"/>
    </source>
</evidence>
<dbReference type="HOGENOM" id="CLU_1987209_0_0_1"/>
<dbReference type="PROSITE" id="PS50908">
    <property type="entry name" value="RWD"/>
    <property type="match status" value="1"/>
</dbReference>
<dbReference type="FunCoup" id="T1HQW7">
    <property type="interactions" value="563"/>
</dbReference>
<dbReference type="PANTHER" id="PTHR21275">
    <property type="entry name" value="RWD DOMAIN-CONTAINING PROTEIN 4"/>
    <property type="match status" value="1"/>
</dbReference>
<dbReference type="PANTHER" id="PTHR21275:SF1">
    <property type="entry name" value="RWD DOMAIN-CONTAINING PROTEIN 4"/>
    <property type="match status" value="1"/>
</dbReference>
<dbReference type="EnsemblMetazoa" id="RPRC006437-RA">
    <property type="protein sequence ID" value="RPRC006437-PA"/>
    <property type="gene ID" value="RPRC006437"/>
</dbReference>
<organism evidence="1 2">
    <name type="scientific">Rhodnius prolixus</name>
    <name type="common">Triatomid bug</name>
    <dbReference type="NCBI Taxonomy" id="13249"/>
    <lineage>
        <taxon>Eukaryota</taxon>
        <taxon>Metazoa</taxon>
        <taxon>Ecdysozoa</taxon>
        <taxon>Arthropoda</taxon>
        <taxon>Hexapoda</taxon>
        <taxon>Insecta</taxon>
        <taxon>Pterygota</taxon>
        <taxon>Neoptera</taxon>
        <taxon>Paraneoptera</taxon>
        <taxon>Hemiptera</taxon>
        <taxon>Heteroptera</taxon>
        <taxon>Panheteroptera</taxon>
        <taxon>Cimicomorpha</taxon>
        <taxon>Reduviidae</taxon>
        <taxon>Triatominae</taxon>
        <taxon>Rhodnius</taxon>
    </lineage>
</organism>
<dbReference type="eggNOG" id="KOG4018">
    <property type="taxonomic scope" value="Eukaryota"/>
</dbReference>
<dbReference type="Gene3D" id="3.10.110.10">
    <property type="entry name" value="Ubiquitin Conjugating Enzyme"/>
    <property type="match status" value="1"/>
</dbReference>
<dbReference type="SUPFAM" id="SSF54495">
    <property type="entry name" value="UBC-like"/>
    <property type="match status" value="1"/>
</dbReference>
<dbReference type="InParanoid" id="T1HQW7"/>